<dbReference type="GO" id="GO:0009002">
    <property type="term" value="F:serine-type D-Ala-D-Ala carboxypeptidase activity"/>
    <property type="evidence" value="ECO:0007669"/>
    <property type="project" value="UniProtKB-EC"/>
</dbReference>
<evidence type="ECO:0000256" key="1">
    <source>
        <dbReference type="ARBA" id="ARBA00006096"/>
    </source>
</evidence>
<keyword evidence="3" id="KW-0121">Carboxypeptidase</keyword>
<accession>A0ABU9XFE5</accession>
<keyword evidence="2 3" id="KW-0378">Hydrolase</keyword>
<dbReference type="PRINTS" id="PR00922">
    <property type="entry name" value="DADACBPTASE3"/>
</dbReference>
<name>A0ABU9XFE5_9BACI</name>
<gene>
    <name evidence="3" type="primary">dacB</name>
    <name evidence="3" type="ORF">ABC228_07375</name>
</gene>
<comment type="similarity">
    <text evidence="1">Belongs to the peptidase S13 family.</text>
</comment>
<dbReference type="SUPFAM" id="SSF56601">
    <property type="entry name" value="beta-lactamase/transpeptidase-like"/>
    <property type="match status" value="1"/>
</dbReference>
<evidence type="ECO:0000313" key="4">
    <source>
        <dbReference type="Proteomes" id="UP001444625"/>
    </source>
</evidence>
<evidence type="ECO:0000313" key="3">
    <source>
        <dbReference type="EMBL" id="MEN2767002.1"/>
    </source>
</evidence>
<reference evidence="3 4" key="1">
    <citation type="submission" date="2024-05" db="EMBL/GenBank/DDBJ databases">
        <authorList>
            <person name="Haq I."/>
            <person name="Ullah Z."/>
            <person name="Ahmad R."/>
            <person name="Li M."/>
            <person name="Tong Y."/>
        </authorList>
    </citation>
    <scope>NUCLEOTIDE SEQUENCE [LARGE SCALE GENOMIC DNA]</scope>
    <source>
        <strain evidence="3 4">16A2E</strain>
    </source>
</reference>
<proteinExistence type="inferred from homology"/>
<dbReference type="Gene3D" id="3.40.710.10">
    <property type="entry name" value="DD-peptidase/beta-lactamase superfamily"/>
    <property type="match status" value="2"/>
</dbReference>
<dbReference type="EC" id="3.4.16.4" evidence="3"/>
<dbReference type="Gene3D" id="3.50.80.20">
    <property type="entry name" value="D-Ala-D-Ala carboxypeptidase C, peptidase S13"/>
    <property type="match status" value="1"/>
</dbReference>
<keyword evidence="4" id="KW-1185">Reference proteome</keyword>
<keyword evidence="3" id="KW-0645">Protease</keyword>
<organism evidence="3 4">
    <name type="scientific">Ornithinibacillus xuwenensis</name>
    <dbReference type="NCBI Taxonomy" id="3144668"/>
    <lineage>
        <taxon>Bacteria</taxon>
        <taxon>Bacillati</taxon>
        <taxon>Bacillota</taxon>
        <taxon>Bacilli</taxon>
        <taxon>Bacillales</taxon>
        <taxon>Bacillaceae</taxon>
        <taxon>Ornithinibacillus</taxon>
    </lineage>
</organism>
<protein>
    <submittedName>
        <fullName evidence="3">D-alanyl-D-alanine carboxypeptidase/D-alanyl-D-alanine-endopeptidase</fullName>
        <ecNumber evidence="3">3.4.16.4</ecNumber>
    </submittedName>
</protein>
<comment type="caution">
    <text evidence="3">The sequence shown here is derived from an EMBL/GenBank/DDBJ whole genome shotgun (WGS) entry which is preliminary data.</text>
</comment>
<sequence>MSTAKQWKKGILFFMLAVLVVLPIPVPEKSLSVNASNETTEEHSLADKLNTILENDLLDGSTTGVSVRNADSGELLYSYYGDHRLHPASNMKILTTVAALEKLGPDYQFTTEVLTDGVIKGNVLKGNLYLKGKGDPTLLETDLAHFADQLKAQGISKIKGNLIGDDTWYDRVRLSQDLNWSDEPFYTGSQVSALTLSPNEDYDAGTVIVEVFPAESVDEKPVVKLTPHTDYVKIENRATTVGTDHSRSISIEREHGSNTIVIEGVIPLEGSKARSWVSIWEPTGYVVDVFKKSLEEKGITFIGKSNLTVGKTPTDATVLTSKKSMTLEDLLIPFMKLSNNGHGETLTKEMGRVVYDEGSWDKGLQVIEDVVTQFGVNGETILLRDGSGMSHKNMIPSNHLSYLLYSVQQEEWYPAFERSLPVAGNSERLVGGTLRYRMNDGPAANNVKAKTGSLTGVSTLSGYVTTKDGQKLTFSIMINNYLGASVSIREIEDAIATALANHEFE</sequence>
<dbReference type="PANTHER" id="PTHR30023:SF0">
    <property type="entry name" value="PENICILLIN-SENSITIVE CARBOXYPEPTIDASE A"/>
    <property type="match status" value="1"/>
</dbReference>
<dbReference type="PANTHER" id="PTHR30023">
    <property type="entry name" value="D-ALANYL-D-ALANINE CARBOXYPEPTIDASE"/>
    <property type="match status" value="1"/>
</dbReference>
<dbReference type="RefSeq" id="WP_345824463.1">
    <property type="nucleotide sequence ID" value="NZ_JBDIML010000002.1"/>
</dbReference>
<dbReference type="InterPro" id="IPR012338">
    <property type="entry name" value="Beta-lactam/transpept-like"/>
</dbReference>
<dbReference type="InterPro" id="IPR000667">
    <property type="entry name" value="Peptidase_S13"/>
</dbReference>
<dbReference type="Pfam" id="PF02113">
    <property type="entry name" value="Peptidase_S13"/>
    <property type="match status" value="1"/>
</dbReference>
<dbReference type="Proteomes" id="UP001444625">
    <property type="component" value="Unassembled WGS sequence"/>
</dbReference>
<evidence type="ECO:0000256" key="2">
    <source>
        <dbReference type="ARBA" id="ARBA00022801"/>
    </source>
</evidence>
<dbReference type="NCBIfam" id="TIGR00666">
    <property type="entry name" value="PBP4"/>
    <property type="match status" value="1"/>
</dbReference>
<dbReference type="EMBL" id="JBDIML010000002">
    <property type="protein sequence ID" value="MEN2767002.1"/>
    <property type="molecule type" value="Genomic_DNA"/>
</dbReference>